<protein>
    <submittedName>
        <fullName evidence="1">BREX-1 system phosphatase PglZ type A</fullName>
    </submittedName>
</protein>
<keyword evidence="2" id="KW-1185">Reference proteome</keyword>
<reference evidence="1 2" key="1">
    <citation type="submission" date="2023-08" db="EMBL/GenBank/DDBJ databases">
        <title>Characterization of two Paracoccaceae strains isolated from Phycosphere and proposal of Xinfangfangia lacusdiani sp. nov.</title>
        <authorList>
            <person name="Deng Y."/>
            <person name="Zhang Y.Q."/>
        </authorList>
    </citation>
    <scope>NUCLEOTIDE SEQUENCE [LARGE SCALE GENOMIC DNA]</scope>
    <source>
        <strain evidence="1 2">CPCC 101601</strain>
    </source>
</reference>
<dbReference type="Pfam" id="PF08665">
    <property type="entry name" value="PglZ"/>
    <property type="match status" value="1"/>
</dbReference>
<proteinExistence type="predicted"/>
<dbReference type="SUPFAM" id="SSF53649">
    <property type="entry name" value="Alkaline phosphatase-like"/>
    <property type="match status" value="1"/>
</dbReference>
<comment type="caution">
    <text evidence="1">The sequence shown here is derived from an EMBL/GenBank/DDBJ whole genome shotgun (WGS) entry which is preliminary data.</text>
</comment>
<dbReference type="InterPro" id="IPR014060">
    <property type="entry name" value="PglZ"/>
</dbReference>
<accession>A0ABU0W2H1</accession>
<dbReference type="InterPro" id="IPR017850">
    <property type="entry name" value="Alkaline_phosphatase_core_sf"/>
</dbReference>
<evidence type="ECO:0000313" key="1">
    <source>
        <dbReference type="EMBL" id="MDQ2068212.1"/>
    </source>
</evidence>
<dbReference type="EMBL" id="JAVDBT010000031">
    <property type="protein sequence ID" value="MDQ2068212.1"/>
    <property type="molecule type" value="Genomic_DNA"/>
</dbReference>
<gene>
    <name evidence="1" type="primary">pglZ</name>
    <name evidence="1" type="ORF">Q9295_17745</name>
</gene>
<evidence type="ECO:0000313" key="2">
    <source>
        <dbReference type="Proteomes" id="UP001239680"/>
    </source>
</evidence>
<name>A0ABU0W2H1_9RHOB</name>
<dbReference type="Proteomes" id="UP001239680">
    <property type="component" value="Unassembled WGS sequence"/>
</dbReference>
<sequence>MTDRIAAGLRRLFEDHRIVFWYDAAREMRDAFEAVVLEGVEKVEIQNNEFGLKYRILRQEPQTKFLIYNHGPRPNDRNNWLLDMVLASGEMRADQTAMLLAELGLDLKFDAVIRDHAEFFRSTQRRDELKKRLKAEDGATQLRRRMLGVCTGATGAFDTVIEALLAELATGRDEGLKLIERAGLTGFLWEQIGNDYGYRSETPGLEDFALTLFKSCYAMSMGEPSALNQEAPVLLGRWKNDRIGRAHFATLSRRFQAALAIAEDAKKRELPQLQQADLVEELEREIIRRLVQGLASQTLSPTEALRVISTRTQSSWYDEFAEIYQTLRYGAEFQQTLTLSNIGMTTAQEGIKRYTTTWFKLDQFYRKFIYHSQKSSQPSLLGALGSLIENLYVNNYLTPLNNAWQNQLDQMSTWDVAGVRSQKSFYEGHVKATRGKVFVIISDALRYEIAEECLSRIRALDRFDAGLDVMLASLPSYTQLGMASLLPHAALAISETDPKLVTDAGRPTGSQYREKMLAAGRASDRVATLRADELKEMRGDDAKAFVRDHDVVYIYHNQIDAIGDKVPTEDRVFEAAESTLEELVTLVKKLTSANASTILITADHGFIYQHRTLGSGPIDYPLAA</sequence>
<organism evidence="1 2">
    <name type="scientific">Pseudogemmobacter lacusdianii</name>
    <dbReference type="NCBI Taxonomy" id="3069608"/>
    <lineage>
        <taxon>Bacteria</taxon>
        <taxon>Pseudomonadati</taxon>
        <taxon>Pseudomonadota</taxon>
        <taxon>Alphaproteobacteria</taxon>
        <taxon>Rhodobacterales</taxon>
        <taxon>Paracoccaceae</taxon>
        <taxon>Pseudogemmobacter</taxon>
    </lineage>
</organism>
<dbReference type="RefSeq" id="WP_306681923.1">
    <property type="nucleotide sequence ID" value="NZ_JAVDBT010000031.1"/>
</dbReference>
<dbReference type="NCBIfam" id="TIGR02687">
    <property type="entry name" value="BREX-1 system phosphatase PglZ type A"/>
    <property type="match status" value="1"/>
</dbReference>